<dbReference type="Proteomes" id="UP001226020">
    <property type="component" value="Unassembled WGS sequence"/>
</dbReference>
<proteinExistence type="predicted"/>
<gene>
    <name evidence="1" type="ORF">QJU57_08850</name>
</gene>
<accession>A0AAW8CDT5</accession>
<dbReference type="AlphaFoldDB" id="A0AAW8CDT5"/>
<dbReference type="RefSeq" id="WP_306352018.1">
    <property type="nucleotide sequence ID" value="NZ_JASAWV010000018.1"/>
</dbReference>
<reference evidence="1 2" key="1">
    <citation type="journal article" date="2023" name="Front. Microbiol.">
        <title>Phylogeography and host specificity of Pasteurellaceae pathogenic to sea-farmed fish in the north-east Atlantic.</title>
        <authorList>
            <person name="Gulla S."/>
            <person name="Colquhoun D.J."/>
            <person name="Olsen A.B."/>
            <person name="Spilsberg B."/>
            <person name="Lagesen K."/>
            <person name="Aakesson C.P."/>
            <person name="Strom S."/>
            <person name="Manji F."/>
            <person name="Birkbeck T.H."/>
            <person name="Nilsen H.K."/>
        </authorList>
    </citation>
    <scope>NUCLEOTIDE SEQUENCE [LARGE SCALE GENOMIC DNA]</scope>
    <source>
        <strain evidence="1 2">NVIB3131</strain>
    </source>
</reference>
<comment type="caution">
    <text evidence="1">The sequence shown here is derived from an EMBL/GenBank/DDBJ whole genome shotgun (WGS) entry which is preliminary data.</text>
</comment>
<protein>
    <submittedName>
        <fullName evidence="1">Uncharacterized protein</fullName>
    </submittedName>
</protein>
<sequence length="49" mass="6160">MKNNSDIIIEFWKDFDNDEKESFEYFKEHLGELHLFFDVVLYRQSEVKW</sequence>
<evidence type="ECO:0000313" key="2">
    <source>
        <dbReference type="Proteomes" id="UP001226020"/>
    </source>
</evidence>
<dbReference type="EMBL" id="JASAXT010000017">
    <property type="protein sequence ID" value="MDP8149180.1"/>
    <property type="molecule type" value="Genomic_DNA"/>
</dbReference>
<evidence type="ECO:0000313" key="1">
    <source>
        <dbReference type="EMBL" id="MDP8149180.1"/>
    </source>
</evidence>
<keyword evidence="2" id="KW-1185">Reference proteome</keyword>
<name>A0AAW8CDT5_9PAST</name>
<organism evidence="1 2">
    <name type="scientific">Phocoenobacter atlanticus subsp. atlanticus</name>
    <dbReference type="NCBI Taxonomy" id="3061285"/>
    <lineage>
        <taxon>Bacteria</taxon>
        <taxon>Pseudomonadati</taxon>
        <taxon>Pseudomonadota</taxon>
        <taxon>Gammaproteobacteria</taxon>
        <taxon>Pasteurellales</taxon>
        <taxon>Pasteurellaceae</taxon>
        <taxon>Phocoenobacter</taxon>
        <taxon>Phocoenobacter atlanticus</taxon>
    </lineage>
</organism>